<name>A0A7W8JDM7_9BACT</name>
<organism evidence="1 2">
    <name type="scientific">Tunturiibacter lichenicola</name>
    <dbReference type="NCBI Taxonomy" id="2051959"/>
    <lineage>
        <taxon>Bacteria</taxon>
        <taxon>Pseudomonadati</taxon>
        <taxon>Acidobacteriota</taxon>
        <taxon>Terriglobia</taxon>
        <taxon>Terriglobales</taxon>
        <taxon>Acidobacteriaceae</taxon>
        <taxon>Tunturiibacter</taxon>
    </lineage>
</organism>
<dbReference type="EMBL" id="JACHDZ010000007">
    <property type="protein sequence ID" value="MBB5345929.1"/>
    <property type="molecule type" value="Genomic_DNA"/>
</dbReference>
<gene>
    <name evidence="1" type="ORF">HDF10_003930</name>
</gene>
<accession>A0A7W8JDM7</accession>
<comment type="caution">
    <text evidence="1">The sequence shown here is derived from an EMBL/GenBank/DDBJ whole genome shotgun (WGS) entry which is preliminary data.</text>
</comment>
<reference evidence="1 2" key="1">
    <citation type="submission" date="2020-08" db="EMBL/GenBank/DDBJ databases">
        <title>Genomic Encyclopedia of Type Strains, Phase IV (KMG-V): Genome sequencing to study the core and pangenomes of soil and plant-associated prokaryotes.</title>
        <authorList>
            <person name="Whitman W."/>
        </authorList>
    </citation>
    <scope>NUCLEOTIDE SEQUENCE [LARGE SCALE GENOMIC DNA]</scope>
    <source>
        <strain evidence="1 2">M8US30</strain>
    </source>
</reference>
<proteinExistence type="predicted"/>
<sequence>MWLRLSGYEAAGLIAVLPDGPPALGHPTNEDLFVGTPVRAVTS</sequence>
<evidence type="ECO:0000313" key="1">
    <source>
        <dbReference type="EMBL" id="MBB5345929.1"/>
    </source>
</evidence>
<dbReference type="Proteomes" id="UP000569092">
    <property type="component" value="Unassembled WGS sequence"/>
</dbReference>
<evidence type="ECO:0000313" key="2">
    <source>
        <dbReference type="Proteomes" id="UP000569092"/>
    </source>
</evidence>
<dbReference type="AlphaFoldDB" id="A0A7W8JDM7"/>
<protein>
    <submittedName>
        <fullName evidence="1">Uncharacterized protein</fullName>
    </submittedName>
</protein>